<dbReference type="InterPro" id="IPR010982">
    <property type="entry name" value="Lambda_DNA-bd_dom_sf"/>
</dbReference>
<dbReference type="PROSITE" id="PS50943">
    <property type="entry name" value="HTH_CROC1"/>
    <property type="match status" value="1"/>
</dbReference>
<evidence type="ECO:0000313" key="5">
    <source>
        <dbReference type="EMBL" id="SEE50084.1"/>
    </source>
</evidence>
<accession>A0A1H5JC94</accession>
<dbReference type="RefSeq" id="WP_053974757.1">
    <property type="nucleotide sequence ID" value="NZ_FNUE01000002.1"/>
</dbReference>
<proteinExistence type="predicted"/>
<organism evidence="5 6">
    <name type="scientific">Polaribacter dokdonensis DSW-5</name>
    <dbReference type="NCBI Taxonomy" id="1300348"/>
    <lineage>
        <taxon>Bacteria</taxon>
        <taxon>Pseudomonadati</taxon>
        <taxon>Bacteroidota</taxon>
        <taxon>Flavobacteriia</taxon>
        <taxon>Flavobacteriales</taxon>
        <taxon>Flavobacteriaceae</taxon>
    </lineage>
</organism>
<dbReference type="PANTHER" id="PTHR40661">
    <property type="match status" value="1"/>
</dbReference>
<dbReference type="SMART" id="SM00530">
    <property type="entry name" value="HTH_XRE"/>
    <property type="match status" value="1"/>
</dbReference>
<keyword evidence="1" id="KW-0805">Transcription regulation</keyword>
<name>A0A1H5JC94_9FLAO</name>
<dbReference type="CDD" id="cd00093">
    <property type="entry name" value="HTH_XRE"/>
    <property type="match status" value="1"/>
</dbReference>
<dbReference type="GO" id="GO:0003677">
    <property type="term" value="F:DNA binding"/>
    <property type="evidence" value="ECO:0007669"/>
    <property type="project" value="UniProtKB-KW"/>
</dbReference>
<comment type="caution">
    <text evidence="5">The sequence shown here is derived from an EMBL/GenBank/DDBJ whole genome shotgun (WGS) entry which is preliminary data.</text>
</comment>
<dbReference type="SUPFAM" id="SSF47413">
    <property type="entry name" value="lambda repressor-like DNA-binding domains"/>
    <property type="match status" value="1"/>
</dbReference>
<evidence type="ECO:0000313" key="6">
    <source>
        <dbReference type="Proteomes" id="UP000183071"/>
    </source>
</evidence>
<feature type="domain" description="HTH cro/C1-type" evidence="4">
    <location>
        <begin position="11"/>
        <end position="66"/>
    </location>
</feature>
<keyword evidence="2 5" id="KW-0238">DNA-binding</keyword>
<gene>
    <name evidence="5" type="ORF">SAMN05444353_2005</name>
</gene>
<keyword evidence="3" id="KW-0804">Transcription</keyword>
<evidence type="ECO:0000256" key="2">
    <source>
        <dbReference type="ARBA" id="ARBA00023125"/>
    </source>
</evidence>
<evidence type="ECO:0000256" key="3">
    <source>
        <dbReference type="ARBA" id="ARBA00023163"/>
    </source>
</evidence>
<dbReference type="Pfam" id="PF01381">
    <property type="entry name" value="HTH_3"/>
    <property type="match status" value="1"/>
</dbReference>
<dbReference type="Proteomes" id="UP000183071">
    <property type="component" value="Unassembled WGS sequence"/>
</dbReference>
<evidence type="ECO:0000256" key="1">
    <source>
        <dbReference type="ARBA" id="ARBA00023015"/>
    </source>
</evidence>
<sequence>MLNSVDFINRLKQLMDYHQFSASSFAEKVGVQRSSISHILSGRNKPSLDFILKINSVFEDLDLDWLLNGDGNYPKKKNLASAPILNKSSIHSSTKEIQRIVTFYTDGTFEEFIK</sequence>
<dbReference type="PANTHER" id="PTHR40661:SF3">
    <property type="entry name" value="FELS-1 PROPHAGE TRANSCRIPTIONAL REGULATOR"/>
    <property type="match status" value="1"/>
</dbReference>
<dbReference type="InterPro" id="IPR001387">
    <property type="entry name" value="Cro/C1-type_HTH"/>
</dbReference>
<reference evidence="5 6" key="1">
    <citation type="submission" date="2016-10" db="EMBL/GenBank/DDBJ databases">
        <authorList>
            <person name="Varghese N."/>
            <person name="Submissions S."/>
        </authorList>
    </citation>
    <scope>NUCLEOTIDE SEQUENCE [LARGE SCALE GENOMIC DNA]</scope>
    <source>
        <strain evidence="5 6">DSW-5</strain>
    </source>
</reference>
<dbReference type="Gene3D" id="1.10.260.40">
    <property type="entry name" value="lambda repressor-like DNA-binding domains"/>
    <property type="match status" value="1"/>
</dbReference>
<protein>
    <submittedName>
        <fullName evidence="5">DNA-binding transcriptional regulator, XRE-family HTH domain</fullName>
    </submittedName>
</protein>
<dbReference type="EMBL" id="FNUE01000002">
    <property type="protein sequence ID" value="SEE50084.1"/>
    <property type="molecule type" value="Genomic_DNA"/>
</dbReference>
<keyword evidence="6" id="KW-1185">Reference proteome</keyword>
<evidence type="ECO:0000259" key="4">
    <source>
        <dbReference type="PROSITE" id="PS50943"/>
    </source>
</evidence>